<evidence type="ECO:0000259" key="2">
    <source>
        <dbReference type="Pfam" id="PF13478"/>
    </source>
</evidence>
<sequence length="349" mass="38243">MNLYGTLLKELEDDRNQVILTCLSGREGSLETNFERSIHSKVPEKLKQVLEQEDIDYLKEGKAGICYDEDGTLIVYESFYPGERLIVLGGGHIALPLVEFASKVGFTVIVADDRPYFANQIRFPFAEQVICNSFDKVLKGLKVTASDYIVIITRGHRHDLNCLRQILKKKETKYVGMIGSKRRVKGILALLKEEGYDDGRLSRICTPIGLSIGAVTPEEISISIVAQLIGRKRQGQRGEYKTNQPDADYNVLKLLADSEGEAMAVVTVIDTKGSVPRGVGAKMIVYPTGQIAGSIGGGCSEAVVIRNAVSIIGTKKFRIQTIDMTGDVAEAEGMVCGGIMEVLIEDHIT</sequence>
<dbReference type="KEGG" id="acel:acsn021_40670"/>
<reference evidence="3 4" key="1">
    <citation type="journal article" date="2016" name="Int. J. Syst. Evol. Microbiol.">
        <title>Descriptions of Anaerotaenia torta gen. nov., sp. nov. and Anaerocolumna cellulosilytica gen. nov., sp. nov. isolated from a methanogenic reactor of cattle waste.</title>
        <authorList>
            <person name="Uek A."/>
            <person name="Ohtaki Y."/>
            <person name="Kaku N."/>
            <person name="Ueki K."/>
        </authorList>
    </citation>
    <scope>NUCLEOTIDE SEQUENCE [LARGE SCALE GENOMIC DNA]</scope>
    <source>
        <strain evidence="3 4">SN021</strain>
    </source>
</reference>
<feature type="domain" description="XdhC- CoxI" evidence="1">
    <location>
        <begin position="259"/>
        <end position="322"/>
    </location>
</feature>
<gene>
    <name evidence="3" type="ORF">acsn021_40670</name>
</gene>
<dbReference type="Pfam" id="PF13478">
    <property type="entry name" value="XdhC_C"/>
    <property type="match status" value="1"/>
</dbReference>
<keyword evidence="4" id="KW-1185">Reference proteome</keyword>
<dbReference type="InterPro" id="IPR027051">
    <property type="entry name" value="XdhC_Rossmann_dom"/>
</dbReference>
<organism evidence="3 4">
    <name type="scientific">Anaerocolumna cellulosilytica</name>
    <dbReference type="NCBI Taxonomy" id="433286"/>
    <lineage>
        <taxon>Bacteria</taxon>
        <taxon>Bacillati</taxon>
        <taxon>Bacillota</taxon>
        <taxon>Clostridia</taxon>
        <taxon>Lachnospirales</taxon>
        <taxon>Lachnospiraceae</taxon>
        <taxon>Anaerocolumna</taxon>
    </lineage>
</organism>
<dbReference type="PANTHER" id="PTHR30388:SF6">
    <property type="entry name" value="XANTHINE DEHYDROGENASE SUBUNIT A-RELATED"/>
    <property type="match status" value="1"/>
</dbReference>
<dbReference type="Pfam" id="PF02625">
    <property type="entry name" value="XdhC_CoxI"/>
    <property type="match status" value="1"/>
</dbReference>
<dbReference type="InterPro" id="IPR036291">
    <property type="entry name" value="NAD(P)-bd_dom_sf"/>
</dbReference>
<evidence type="ECO:0000313" key="3">
    <source>
        <dbReference type="EMBL" id="BCJ96498.1"/>
    </source>
</evidence>
<dbReference type="InterPro" id="IPR052698">
    <property type="entry name" value="MoCofactor_Util/Proc"/>
</dbReference>
<evidence type="ECO:0000313" key="4">
    <source>
        <dbReference type="Proteomes" id="UP000515561"/>
    </source>
</evidence>
<dbReference type="Gene3D" id="3.40.50.720">
    <property type="entry name" value="NAD(P)-binding Rossmann-like Domain"/>
    <property type="match status" value="1"/>
</dbReference>
<name>A0A6S6RCD0_9FIRM</name>
<dbReference type="RefSeq" id="WP_184096037.1">
    <property type="nucleotide sequence ID" value="NZ_AP023367.1"/>
</dbReference>
<dbReference type="Proteomes" id="UP000515561">
    <property type="component" value="Chromosome"/>
</dbReference>
<feature type="domain" description="XdhC Rossmann" evidence="2">
    <location>
        <begin position="85"/>
        <end position="228"/>
    </location>
</feature>
<dbReference type="AlphaFoldDB" id="A0A6S6RCD0"/>
<evidence type="ECO:0000259" key="1">
    <source>
        <dbReference type="Pfam" id="PF02625"/>
    </source>
</evidence>
<proteinExistence type="predicted"/>
<dbReference type="SUPFAM" id="SSF51735">
    <property type="entry name" value="NAD(P)-binding Rossmann-fold domains"/>
    <property type="match status" value="1"/>
</dbReference>
<accession>A0A6S6RCD0</accession>
<protein>
    <submittedName>
        <fullName evidence="3">Xanthine dehydrogenase</fullName>
    </submittedName>
</protein>
<dbReference type="PANTHER" id="PTHR30388">
    <property type="entry name" value="ALDEHYDE OXIDOREDUCTASE MOLYBDENUM COFACTOR ASSEMBLY PROTEIN"/>
    <property type="match status" value="1"/>
</dbReference>
<dbReference type="InterPro" id="IPR003777">
    <property type="entry name" value="XdhC_CoxI"/>
</dbReference>
<dbReference type="EMBL" id="AP023367">
    <property type="protein sequence ID" value="BCJ96498.1"/>
    <property type="molecule type" value="Genomic_DNA"/>
</dbReference>